<sequence>MSENESIADQYVDYIGKEVYERTEEPISIVEVKVSSDDGETWTRRDIDLGGEIDESGLSEGEIFQLNGEKYKVISGDFGLTIEPLDRKKTSKQ</sequence>
<reference evidence="1 2" key="1">
    <citation type="submission" date="2015-06" db="EMBL/GenBank/DDBJ databases">
        <title>Draft genome of the moderately acidophilic sulfate reducer Candidatus Desulfosporosinus acididurans strain M1.</title>
        <authorList>
            <person name="Poehlein A."/>
            <person name="Petzsch P."/>
            <person name="Johnson B.D."/>
            <person name="Schloemann M."/>
            <person name="Daniel R."/>
            <person name="Muehling M."/>
        </authorList>
    </citation>
    <scope>NUCLEOTIDE SEQUENCE [LARGE SCALE GENOMIC DNA]</scope>
    <source>
        <strain evidence="1 2">M1</strain>
    </source>
</reference>
<dbReference type="STRING" id="476652.DEAC_c02320"/>
<organism evidence="1 2">
    <name type="scientific">Desulfosporosinus acididurans</name>
    <dbReference type="NCBI Taxonomy" id="476652"/>
    <lineage>
        <taxon>Bacteria</taxon>
        <taxon>Bacillati</taxon>
        <taxon>Bacillota</taxon>
        <taxon>Clostridia</taxon>
        <taxon>Eubacteriales</taxon>
        <taxon>Desulfitobacteriaceae</taxon>
        <taxon>Desulfosporosinus</taxon>
    </lineage>
</organism>
<accession>A0A0J1FWN9</accession>
<evidence type="ECO:0000313" key="2">
    <source>
        <dbReference type="Proteomes" id="UP000036356"/>
    </source>
</evidence>
<gene>
    <name evidence="1" type="ORF">DEAC_c02320</name>
</gene>
<dbReference type="Proteomes" id="UP000036356">
    <property type="component" value="Unassembled WGS sequence"/>
</dbReference>
<comment type="caution">
    <text evidence="1">The sequence shown here is derived from an EMBL/GenBank/DDBJ whole genome shotgun (WGS) entry which is preliminary data.</text>
</comment>
<proteinExistence type="predicted"/>
<dbReference type="PATRIC" id="fig|476652.3.peg.228"/>
<keyword evidence="2" id="KW-1185">Reference proteome</keyword>
<protein>
    <submittedName>
        <fullName evidence="1">Uncharacterized protein</fullName>
    </submittedName>
</protein>
<dbReference type="RefSeq" id="WP_053006241.1">
    <property type="nucleotide sequence ID" value="NZ_LDZY01000001.1"/>
</dbReference>
<evidence type="ECO:0000313" key="1">
    <source>
        <dbReference type="EMBL" id="KLU67825.1"/>
    </source>
</evidence>
<dbReference type="EMBL" id="LDZY01000001">
    <property type="protein sequence ID" value="KLU67825.1"/>
    <property type="molecule type" value="Genomic_DNA"/>
</dbReference>
<dbReference type="AlphaFoldDB" id="A0A0J1FWN9"/>
<name>A0A0J1FWN9_9FIRM</name>